<name>A0A1Q3ALK7_ZYGRO</name>
<organism evidence="1 2">
    <name type="scientific">Zygosaccharomyces rouxii</name>
    <dbReference type="NCBI Taxonomy" id="4956"/>
    <lineage>
        <taxon>Eukaryota</taxon>
        <taxon>Fungi</taxon>
        <taxon>Dikarya</taxon>
        <taxon>Ascomycota</taxon>
        <taxon>Saccharomycotina</taxon>
        <taxon>Saccharomycetes</taxon>
        <taxon>Saccharomycetales</taxon>
        <taxon>Saccharomycetaceae</taxon>
        <taxon>Zygosaccharomyces</taxon>
    </lineage>
</organism>
<dbReference type="Proteomes" id="UP000187013">
    <property type="component" value="Unassembled WGS sequence"/>
</dbReference>
<dbReference type="EMBL" id="BDGX01000092">
    <property type="protein sequence ID" value="GAV56442.1"/>
    <property type="molecule type" value="Genomic_DNA"/>
</dbReference>
<dbReference type="AlphaFoldDB" id="A0A1Q3ALK7"/>
<accession>A0A1Q3ALK7</accession>
<proteinExistence type="predicted"/>
<gene>
    <name evidence="1" type="ORF">ZYGR_0CN00100</name>
</gene>
<evidence type="ECO:0000313" key="1">
    <source>
        <dbReference type="EMBL" id="GAV56442.1"/>
    </source>
</evidence>
<sequence>MILLGVKRMEKNIHEYTELREAPRYEEGASCPPEGFIITRNLPVVNILGKRGFFLFTSRQSYDKFKVTKFKNAKLDADGVGIPLLHMVTKYDITAHISAKKPIYVIYKYVIGELENPPPYSQGELVLQNNIHCLYKVPFCEIYRSRGYTKTSYKLVFPFESESTNECRITEDTISKQFEVSFNGNNLVWDVMSQMNHAFSYGLRVQNSYASDNNFTSSIPPINGTGTAIGKYNPKLFGRVPKMTYACADLWINEKSRLAAYGIASVPCITEHLACQGMLIHRIDEDRRRRRGTDCWNSSYFL</sequence>
<comment type="caution">
    <text evidence="1">The sequence shown here is derived from an EMBL/GenBank/DDBJ whole genome shotgun (WGS) entry which is preliminary data.</text>
</comment>
<dbReference type="OrthoDB" id="4031722at2759"/>
<reference evidence="1 2" key="1">
    <citation type="submission" date="2016-08" db="EMBL/GenBank/DDBJ databases">
        <title>Draft genome sequence of allopolyploid Zygosaccharomyces rouxii.</title>
        <authorList>
            <person name="Watanabe J."/>
            <person name="Uehara K."/>
            <person name="Mogi Y."/>
            <person name="Tsukioka Y."/>
        </authorList>
    </citation>
    <scope>NUCLEOTIDE SEQUENCE [LARGE SCALE GENOMIC DNA]</scope>
    <source>
        <strain evidence="1 2">NBRC 110957</strain>
    </source>
</reference>
<protein>
    <submittedName>
        <fullName evidence="1">Uncharacterized protein</fullName>
    </submittedName>
</protein>
<evidence type="ECO:0000313" key="2">
    <source>
        <dbReference type="Proteomes" id="UP000187013"/>
    </source>
</evidence>